<evidence type="ECO:0000259" key="2">
    <source>
        <dbReference type="Pfam" id="PF13581"/>
    </source>
</evidence>
<organism evidence="3 4">
    <name type="scientific">Streptosporangium vulgare</name>
    <dbReference type="NCBI Taxonomy" id="46190"/>
    <lineage>
        <taxon>Bacteria</taxon>
        <taxon>Bacillati</taxon>
        <taxon>Actinomycetota</taxon>
        <taxon>Actinomycetes</taxon>
        <taxon>Streptosporangiales</taxon>
        <taxon>Streptosporangiaceae</taxon>
        <taxon>Streptosporangium</taxon>
    </lineage>
</organism>
<dbReference type="RefSeq" id="WP_344749630.1">
    <property type="nucleotide sequence ID" value="NZ_BAAAWW010000203.1"/>
</dbReference>
<evidence type="ECO:0000313" key="3">
    <source>
        <dbReference type="EMBL" id="MFB9676653.1"/>
    </source>
</evidence>
<evidence type="ECO:0000313" key="4">
    <source>
        <dbReference type="Proteomes" id="UP001589610"/>
    </source>
</evidence>
<comment type="caution">
    <text evidence="3">The sequence shown here is derived from an EMBL/GenBank/DDBJ whole genome shotgun (WGS) entry which is preliminary data.</text>
</comment>
<dbReference type="Pfam" id="PF13581">
    <property type="entry name" value="HATPase_c_2"/>
    <property type="match status" value="1"/>
</dbReference>
<feature type="domain" description="Histidine kinase/HSP90-like ATPase" evidence="2">
    <location>
        <begin position="15"/>
        <end position="123"/>
    </location>
</feature>
<keyword evidence="4" id="KW-1185">Reference proteome</keyword>
<dbReference type="PANTHER" id="PTHR35526:SF3">
    <property type="entry name" value="ANTI-SIGMA-F FACTOR RSBW"/>
    <property type="match status" value="1"/>
</dbReference>
<protein>
    <submittedName>
        <fullName evidence="3">ATP-binding protein</fullName>
    </submittedName>
</protein>
<dbReference type="SUPFAM" id="SSF55874">
    <property type="entry name" value="ATPase domain of HSP90 chaperone/DNA topoisomerase II/histidine kinase"/>
    <property type="match status" value="1"/>
</dbReference>
<dbReference type="GO" id="GO:0005524">
    <property type="term" value="F:ATP binding"/>
    <property type="evidence" value="ECO:0007669"/>
    <property type="project" value="UniProtKB-KW"/>
</dbReference>
<dbReference type="Gene3D" id="3.30.565.10">
    <property type="entry name" value="Histidine kinase-like ATPase, C-terminal domain"/>
    <property type="match status" value="1"/>
</dbReference>
<keyword evidence="1" id="KW-0418">Kinase</keyword>
<sequence length="135" mass="14784">MSLFRISRTFLGSPLSVVEARRFVTAMLSGWPEAEDAELIVSELATNAVRHSESGRFGGRFTVSIQAEADRLWLGVLDEGGPRSPRAFPHHVDGEDGRGLMLVTELSAGWGVTGDDKGRIVWAVLELLPQPVVWQ</sequence>
<proteinExistence type="predicted"/>
<dbReference type="InterPro" id="IPR050267">
    <property type="entry name" value="Anti-sigma-factor_SerPK"/>
</dbReference>
<keyword evidence="3" id="KW-0067">ATP-binding</keyword>
<reference evidence="3 4" key="1">
    <citation type="submission" date="2024-09" db="EMBL/GenBank/DDBJ databases">
        <authorList>
            <person name="Sun Q."/>
            <person name="Mori K."/>
        </authorList>
    </citation>
    <scope>NUCLEOTIDE SEQUENCE [LARGE SCALE GENOMIC DNA]</scope>
    <source>
        <strain evidence="3 4">JCM 3028</strain>
    </source>
</reference>
<gene>
    <name evidence="3" type="ORF">ACFFRH_14270</name>
</gene>
<accession>A0ABV5TG46</accession>
<dbReference type="InterPro" id="IPR003594">
    <property type="entry name" value="HATPase_dom"/>
</dbReference>
<dbReference type="PANTHER" id="PTHR35526">
    <property type="entry name" value="ANTI-SIGMA-F FACTOR RSBW-RELATED"/>
    <property type="match status" value="1"/>
</dbReference>
<dbReference type="Proteomes" id="UP001589610">
    <property type="component" value="Unassembled WGS sequence"/>
</dbReference>
<keyword evidence="1" id="KW-0723">Serine/threonine-protein kinase</keyword>
<name>A0ABV5TG46_9ACTN</name>
<keyword evidence="1" id="KW-0808">Transferase</keyword>
<dbReference type="EMBL" id="JBHMBS010000006">
    <property type="protein sequence ID" value="MFB9676653.1"/>
    <property type="molecule type" value="Genomic_DNA"/>
</dbReference>
<evidence type="ECO:0000256" key="1">
    <source>
        <dbReference type="ARBA" id="ARBA00022527"/>
    </source>
</evidence>
<dbReference type="InterPro" id="IPR036890">
    <property type="entry name" value="HATPase_C_sf"/>
</dbReference>
<dbReference type="CDD" id="cd16936">
    <property type="entry name" value="HATPase_RsbW-like"/>
    <property type="match status" value="1"/>
</dbReference>
<keyword evidence="3" id="KW-0547">Nucleotide-binding</keyword>